<dbReference type="Proteomes" id="UP000299102">
    <property type="component" value="Unassembled WGS sequence"/>
</dbReference>
<evidence type="ECO:0000313" key="3">
    <source>
        <dbReference type="Proteomes" id="UP000299102"/>
    </source>
</evidence>
<name>A0A4C2A5E3_EUMVA</name>
<comment type="caution">
    <text evidence="2">The sequence shown here is derived from an EMBL/GenBank/DDBJ whole genome shotgun (WGS) entry which is preliminary data.</text>
</comment>
<feature type="compositionally biased region" description="Low complexity" evidence="1">
    <location>
        <begin position="12"/>
        <end position="22"/>
    </location>
</feature>
<evidence type="ECO:0000313" key="2">
    <source>
        <dbReference type="EMBL" id="GBP95002.1"/>
    </source>
</evidence>
<gene>
    <name evidence="2" type="ORF">EVAR_61505_1</name>
</gene>
<feature type="compositionally biased region" description="Basic and acidic residues" evidence="1">
    <location>
        <begin position="1"/>
        <end position="10"/>
    </location>
</feature>
<dbReference type="EMBL" id="BGZK01002572">
    <property type="protein sequence ID" value="GBP95002.1"/>
    <property type="molecule type" value="Genomic_DNA"/>
</dbReference>
<organism evidence="2 3">
    <name type="scientific">Eumeta variegata</name>
    <name type="common">Bagworm moth</name>
    <name type="synonym">Eumeta japonica</name>
    <dbReference type="NCBI Taxonomy" id="151549"/>
    <lineage>
        <taxon>Eukaryota</taxon>
        <taxon>Metazoa</taxon>
        <taxon>Ecdysozoa</taxon>
        <taxon>Arthropoda</taxon>
        <taxon>Hexapoda</taxon>
        <taxon>Insecta</taxon>
        <taxon>Pterygota</taxon>
        <taxon>Neoptera</taxon>
        <taxon>Endopterygota</taxon>
        <taxon>Lepidoptera</taxon>
        <taxon>Glossata</taxon>
        <taxon>Ditrysia</taxon>
        <taxon>Tineoidea</taxon>
        <taxon>Psychidae</taxon>
        <taxon>Oiketicinae</taxon>
        <taxon>Eumeta</taxon>
    </lineage>
</organism>
<keyword evidence="3" id="KW-1185">Reference proteome</keyword>
<proteinExistence type="predicted"/>
<reference evidence="2 3" key="1">
    <citation type="journal article" date="2019" name="Commun. Biol.">
        <title>The bagworm genome reveals a unique fibroin gene that provides high tensile strength.</title>
        <authorList>
            <person name="Kono N."/>
            <person name="Nakamura H."/>
            <person name="Ohtoshi R."/>
            <person name="Tomita M."/>
            <person name="Numata K."/>
            <person name="Arakawa K."/>
        </authorList>
    </citation>
    <scope>NUCLEOTIDE SEQUENCE [LARGE SCALE GENOMIC DNA]</scope>
</reference>
<protein>
    <submittedName>
        <fullName evidence="2">Uncharacterized protein</fullName>
    </submittedName>
</protein>
<feature type="region of interest" description="Disordered" evidence="1">
    <location>
        <begin position="1"/>
        <end position="43"/>
    </location>
</feature>
<accession>A0A4C2A5E3</accession>
<dbReference type="AlphaFoldDB" id="A0A4C2A5E3"/>
<sequence length="89" mass="9283">MQCSHTKDSTDLSDASSAASRAPRTDSKQTDTSAPRTLAPVPTKAAPAIVAVPARTIVAYPPYVTRSIKLISPLPSRAAITSPSTRYSG</sequence>
<evidence type="ECO:0000256" key="1">
    <source>
        <dbReference type="SAM" id="MobiDB-lite"/>
    </source>
</evidence>